<dbReference type="Gene3D" id="3.30.420.10">
    <property type="entry name" value="Ribonuclease H-like superfamily/Ribonuclease H"/>
    <property type="match status" value="1"/>
</dbReference>
<dbReference type="InterPro" id="IPR043128">
    <property type="entry name" value="Rev_trsase/Diguanyl_cyclase"/>
</dbReference>
<dbReference type="CDD" id="cd01647">
    <property type="entry name" value="RT_LTR"/>
    <property type="match status" value="1"/>
</dbReference>
<keyword evidence="7" id="KW-0695">RNA-directed DNA polymerase</keyword>
<dbReference type="Gene3D" id="1.10.340.70">
    <property type="match status" value="1"/>
</dbReference>
<dbReference type="Gene3D" id="3.30.70.270">
    <property type="match status" value="2"/>
</dbReference>
<feature type="domain" description="Integrase catalytic" evidence="10">
    <location>
        <begin position="517"/>
        <end position="685"/>
    </location>
</feature>
<dbReference type="PANTHER" id="PTHR37984:SF5">
    <property type="entry name" value="PROTEIN NYNRIN-LIKE"/>
    <property type="match status" value="1"/>
</dbReference>
<dbReference type="Pfam" id="PF00665">
    <property type="entry name" value="rve"/>
    <property type="match status" value="1"/>
</dbReference>
<dbReference type="GO" id="GO:0016787">
    <property type="term" value="F:hydrolase activity"/>
    <property type="evidence" value="ECO:0007669"/>
    <property type="project" value="UniProtKB-KW"/>
</dbReference>
<evidence type="ECO:0000256" key="6">
    <source>
        <dbReference type="ARBA" id="ARBA00022801"/>
    </source>
</evidence>
<evidence type="ECO:0000259" key="9">
    <source>
        <dbReference type="PROSITE" id="PS50878"/>
    </source>
</evidence>
<keyword evidence="11" id="KW-1185">Reference proteome</keyword>
<dbReference type="SUPFAM" id="SSF53098">
    <property type="entry name" value="Ribonuclease H-like"/>
    <property type="match status" value="1"/>
</dbReference>
<dbReference type="InterPro" id="IPR000477">
    <property type="entry name" value="RT_dom"/>
</dbReference>
<keyword evidence="4" id="KW-0540">Nuclease</keyword>
<dbReference type="InterPro" id="IPR043502">
    <property type="entry name" value="DNA/RNA_pol_sf"/>
</dbReference>
<evidence type="ECO:0000256" key="2">
    <source>
        <dbReference type="ARBA" id="ARBA00022679"/>
    </source>
</evidence>
<dbReference type="PANTHER" id="PTHR37984">
    <property type="entry name" value="PROTEIN CBG26694"/>
    <property type="match status" value="1"/>
</dbReference>
<sequence>MASGYHQLVLDAATSAKCGVITESGTYQFTHLPFGLRNATAMFSRCMARVLEGVTGDGVLTYVDDVLVYTKDPDFRVHLRKLRQVFQRFREFNLKLKPTKCEFGKRSVTFLGHTLKKDGYCPAEVNLKLIREYPKPTNLREVRGFLGLASFYRKFVMGFSDIAEALIKLSRKNCKFEWNEKQSKSFERIKEALLSGATLKYPNYEKPFHLFVDASSVAYGAALMQQEEEGKSSYKAISFFSKSLSSAERKWPPVQCELAAIVAALRVFKPFVYMSKIMLHTDHKPLTYLMEKAEMHSNLARWLIELQNYDIKLMHIPGNKNKVADALSRLNENLPKEEIEKIPELEDIIEFPVCLTLEEVYAIGHNRRRKVKIEVNDEKGTGMKVDILSEQKEDENLKPIIKYLETSEHPVGMQGPEIEKFMNEMSLYELDSCGCLVAKVERTKSRRCNNPIVIPNNLKEFVFHSFHTSALGGGHMSVRKTFQKVASKYFWKGMYKDIYAWSRQCLKCQMRNSPRPANRVPMVAVIQNTVFRKVGCDLTGPFKTTERGNRWIVNFICLFSKYVISVPVEDAKSTTLARAFLNNVVLVYGAPTEFLTDNATTFTSELGREICKLLGIEKDFSTPYWSQGNGCCERSFRTFQNILSKYVESNHGDFDLLLPSVTFCYNTTIHRTTDESPYFLMFGRDPCLVVDQILDPKVRVKLDESDMGMYRAQLLGSLHNAWQCAAENSREEAKKYKEEYDRKVKRLVLSYESSEIKNRENLR</sequence>
<accession>A0A914EFL0</accession>
<dbReference type="GO" id="GO:0015074">
    <property type="term" value="P:DNA integration"/>
    <property type="evidence" value="ECO:0007669"/>
    <property type="project" value="InterPro"/>
</dbReference>
<evidence type="ECO:0000313" key="12">
    <source>
        <dbReference type="WBParaSite" id="ACRNAN_scaffold7735.g9681.t1"/>
    </source>
</evidence>
<evidence type="ECO:0000256" key="3">
    <source>
        <dbReference type="ARBA" id="ARBA00022695"/>
    </source>
</evidence>
<organism evidence="11 12">
    <name type="scientific">Acrobeloides nanus</name>
    <dbReference type="NCBI Taxonomy" id="290746"/>
    <lineage>
        <taxon>Eukaryota</taxon>
        <taxon>Metazoa</taxon>
        <taxon>Ecdysozoa</taxon>
        <taxon>Nematoda</taxon>
        <taxon>Chromadorea</taxon>
        <taxon>Rhabditida</taxon>
        <taxon>Tylenchina</taxon>
        <taxon>Cephalobomorpha</taxon>
        <taxon>Cephaloboidea</taxon>
        <taxon>Cephalobidae</taxon>
        <taxon>Acrobeloides</taxon>
    </lineage>
</organism>
<feature type="coiled-coil region" evidence="8">
    <location>
        <begin position="719"/>
        <end position="746"/>
    </location>
</feature>
<dbReference type="Pfam" id="PF17921">
    <property type="entry name" value="Integrase_H2C2"/>
    <property type="match status" value="1"/>
</dbReference>
<dbReference type="InterPro" id="IPR041588">
    <property type="entry name" value="Integrase_H2C2"/>
</dbReference>
<evidence type="ECO:0000256" key="1">
    <source>
        <dbReference type="ARBA" id="ARBA00012493"/>
    </source>
</evidence>
<dbReference type="AlphaFoldDB" id="A0A914EFL0"/>
<protein>
    <recommendedName>
        <fullName evidence="1">RNA-directed DNA polymerase</fullName>
        <ecNumber evidence="1">2.7.7.49</ecNumber>
    </recommendedName>
</protein>
<dbReference type="GO" id="GO:0004519">
    <property type="term" value="F:endonuclease activity"/>
    <property type="evidence" value="ECO:0007669"/>
    <property type="project" value="UniProtKB-KW"/>
</dbReference>
<evidence type="ECO:0000313" key="11">
    <source>
        <dbReference type="Proteomes" id="UP000887540"/>
    </source>
</evidence>
<keyword evidence="8" id="KW-0175">Coiled coil</keyword>
<dbReference type="FunFam" id="3.30.70.270:FF:000003">
    <property type="entry name" value="Transposon Ty3-G Gag-Pol polyprotein"/>
    <property type="match status" value="1"/>
</dbReference>
<evidence type="ECO:0000256" key="7">
    <source>
        <dbReference type="ARBA" id="ARBA00022918"/>
    </source>
</evidence>
<dbReference type="GO" id="GO:0003964">
    <property type="term" value="F:RNA-directed DNA polymerase activity"/>
    <property type="evidence" value="ECO:0007669"/>
    <property type="project" value="UniProtKB-KW"/>
</dbReference>
<proteinExistence type="predicted"/>
<dbReference type="CDD" id="cd09274">
    <property type="entry name" value="RNase_HI_RT_Ty3"/>
    <property type="match status" value="1"/>
</dbReference>
<dbReference type="InterPro" id="IPR036397">
    <property type="entry name" value="RNaseH_sf"/>
</dbReference>
<dbReference type="InterPro" id="IPR041373">
    <property type="entry name" value="RT_RNaseH"/>
</dbReference>
<name>A0A914EFL0_9BILA</name>
<dbReference type="Gene3D" id="3.10.10.10">
    <property type="entry name" value="HIV Type 1 Reverse Transcriptase, subunit A, domain 1"/>
    <property type="match status" value="1"/>
</dbReference>
<keyword evidence="6" id="KW-0378">Hydrolase</keyword>
<reference evidence="12" key="1">
    <citation type="submission" date="2022-11" db="UniProtKB">
        <authorList>
            <consortium name="WormBaseParasite"/>
        </authorList>
    </citation>
    <scope>IDENTIFICATION</scope>
</reference>
<feature type="domain" description="Reverse transcriptase" evidence="9">
    <location>
        <begin position="1"/>
        <end position="115"/>
    </location>
</feature>
<keyword evidence="3" id="KW-0548">Nucleotidyltransferase</keyword>
<dbReference type="FunFam" id="1.10.340.70:FF:000001">
    <property type="entry name" value="Retrovirus-related Pol polyprotein from transposon gypsy-like Protein"/>
    <property type="match status" value="1"/>
</dbReference>
<dbReference type="GO" id="GO:0042575">
    <property type="term" value="C:DNA polymerase complex"/>
    <property type="evidence" value="ECO:0007669"/>
    <property type="project" value="UniProtKB-ARBA"/>
</dbReference>
<dbReference type="Pfam" id="PF17917">
    <property type="entry name" value="RT_RNaseH"/>
    <property type="match status" value="1"/>
</dbReference>
<evidence type="ECO:0000259" key="10">
    <source>
        <dbReference type="PROSITE" id="PS50994"/>
    </source>
</evidence>
<dbReference type="InterPro" id="IPR050951">
    <property type="entry name" value="Retrovirus_Pol_polyprotein"/>
</dbReference>
<dbReference type="PROSITE" id="PS50994">
    <property type="entry name" value="INTEGRASE"/>
    <property type="match status" value="1"/>
</dbReference>
<dbReference type="InterPro" id="IPR012337">
    <property type="entry name" value="RNaseH-like_sf"/>
</dbReference>
<evidence type="ECO:0000256" key="4">
    <source>
        <dbReference type="ARBA" id="ARBA00022722"/>
    </source>
</evidence>
<dbReference type="GO" id="GO:0003676">
    <property type="term" value="F:nucleic acid binding"/>
    <property type="evidence" value="ECO:0007669"/>
    <property type="project" value="InterPro"/>
</dbReference>
<keyword evidence="2" id="KW-0808">Transferase</keyword>
<dbReference type="EC" id="2.7.7.49" evidence="1"/>
<dbReference type="Proteomes" id="UP000887540">
    <property type="component" value="Unplaced"/>
</dbReference>
<keyword evidence="5" id="KW-0255">Endonuclease</keyword>
<evidence type="ECO:0000256" key="8">
    <source>
        <dbReference type="SAM" id="Coils"/>
    </source>
</evidence>
<dbReference type="InterPro" id="IPR001584">
    <property type="entry name" value="Integrase_cat-core"/>
</dbReference>
<dbReference type="WBParaSite" id="ACRNAN_scaffold7735.g9681.t1">
    <property type="protein sequence ID" value="ACRNAN_scaffold7735.g9681.t1"/>
    <property type="gene ID" value="ACRNAN_scaffold7735.g9681"/>
</dbReference>
<dbReference type="PROSITE" id="PS50878">
    <property type="entry name" value="RT_POL"/>
    <property type="match status" value="1"/>
</dbReference>
<dbReference type="FunFam" id="3.30.70.270:FF:000020">
    <property type="entry name" value="Transposon Tf2-6 polyprotein-like Protein"/>
    <property type="match status" value="1"/>
</dbReference>
<dbReference type="Pfam" id="PF00078">
    <property type="entry name" value="RVT_1"/>
    <property type="match status" value="1"/>
</dbReference>
<evidence type="ECO:0000256" key="5">
    <source>
        <dbReference type="ARBA" id="ARBA00022759"/>
    </source>
</evidence>
<dbReference type="SUPFAM" id="SSF56672">
    <property type="entry name" value="DNA/RNA polymerases"/>
    <property type="match status" value="1"/>
</dbReference>